<dbReference type="Proteomes" id="UP000178894">
    <property type="component" value="Unassembled WGS sequence"/>
</dbReference>
<keyword evidence="4" id="KW-0131">Cell cycle</keyword>
<dbReference type="SUPFAM" id="SSF46785">
    <property type="entry name" value="Winged helix' DNA-binding domain"/>
    <property type="match status" value="2"/>
</dbReference>
<dbReference type="STRING" id="1798364.A3G54_02225"/>
<comment type="caution">
    <text evidence="5">The sequence shown here is derived from an EMBL/GenBank/DDBJ whole genome shotgun (WGS) entry which is preliminary data.</text>
</comment>
<keyword evidence="2" id="KW-0132">Cell division</keyword>
<name>A0A1F5Y0B6_9BACT</name>
<keyword evidence="3" id="KW-0159">Chromosome partition</keyword>
<accession>A0A1F5Y0B6</accession>
<sequence length="181" mass="20771">MSDLEKKIEALLFVAGEPMSPEKLSKLLKKDKEEIKKALGTLGDNLLERGIRVSRNNNEYILITAPELSGAVEDYMKEELGEDLSRATLETLAVIVYKGSLSRAKIDYIRGVNSSFTVRNLMIRGLVERKPDPDDSRSWLYSPSFDFLKYMGIERIENLAGYEDFKKEMDELLKREIKEEE</sequence>
<protein>
    <submittedName>
        <fullName evidence="5">SMC-Scp complex subunit ScpB</fullName>
    </submittedName>
</protein>
<organism evidence="5 6">
    <name type="scientific">Candidatus Giovannonibacteria bacterium RIFCSPLOWO2_12_FULL_44_15</name>
    <dbReference type="NCBI Taxonomy" id="1798364"/>
    <lineage>
        <taxon>Bacteria</taxon>
        <taxon>Candidatus Giovannoniibacteriota</taxon>
    </lineage>
</organism>
<dbReference type="InterPro" id="IPR005234">
    <property type="entry name" value="ScpB_csome_segregation"/>
</dbReference>
<evidence type="ECO:0000256" key="4">
    <source>
        <dbReference type="ARBA" id="ARBA00023306"/>
    </source>
</evidence>
<proteinExistence type="predicted"/>
<dbReference type="PANTHER" id="PTHR34298">
    <property type="entry name" value="SEGREGATION AND CONDENSATION PROTEIN B"/>
    <property type="match status" value="1"/>
</dbReference>
<dbReference type="NCBIfam" id="TIGR00281">
    <property type="entry name" value="SMC-Scp complex subunit ScpB"/>
    <property type="match status" value="1"/>
</dbReference>
<evidence type="ECO:0000313" key="5">
    <source>
        <dbReference type="EMBL" id="OGF93291.1"/>
    </source>
</evidence>
<evidence type="ECO:0000313" key="6">
    <source>
        <dbReference type="Proteomes" id="UP000178894"/>
    </source>
</evidence>
<dbReference type="InterPro" id="IPR036390">
    <property type="entry name" value="WH_DNA-bd_sf"/>
</dbReference>
<evidence type="ECO:0000256" key="3">
    <source>
        <dbReference type="ARBA" id="ARBA00022829"/>
    </source>
</evidence>
<dbReference type="GO" id="GO:0051304">
    <property type="term" value="P:chromosome separation"/>
    <property type="evidence" value="ECO:0007669"/>
    <property type="project" value="InterPro"/>
</dbReference>
<dbReference type="EMBL" id="MFIQ01000024">
    <property type="protein sequence ID" value="OGF93291.1"/>
    <property type="molecule type" value="Genomic_DNA"/>
</dbReference>
<dbReference type="PANTHER" id="PTHR34298:SF2">
    <property type="entry name" value="SEGREGATION AND CONDENSATION PROTEIN B"/>
    <property type="match status" value="1"/>
</dbReference>
<reference evidence="5 6" key="1">
    <citation type="journal article" date="2016" name="Nat. Commun.">
        <title>Thousands of microbial genomes shed light on interconnected biogeochemical processes in an aquifer system.</title>
        <authorList>
            <person name="Anantharaman K."/>
            <person name="Brown C.T."/>
            <person name="Hug L.A."/>
            <person name="Sharon I."/>
            <person name="Castelle C.J."/>
            <person name="Probst A.J."/>
            <person name="Thomas B.C."/>
            <person name="Singh A."/>
            <person name="Wilkins M.J."/>
            <person name="Karaoz U."/>
            <person name="Brodie E.L."/>
            <person name="Williams K.H."/>
            <person name="Hubbard S.S."/>
            <person name="Banfield J.F."/>
        </authorList>
    </citation>
    <scope>NUCLEOTIDE SEQUENCE [LARGE SCALE GENOMIC DNA]</scope>
</reference>
<dbReference type="PIRSF" id="PIRSF019345">
    <property type="entry name" value="ScpB"/>
    <property type="match status" value="1"/>
</dbReference>
<dbReference type="AlphaFoldDB" id="A0A1F5Y0B6"/>
<evidence type="ECO:0000256" key="2">
    <source>
        <dbReference type="ARBA" id="ARBA00022618"/>
    </source>
</evidence>
<keyword evidence="1" id="KW-0963">Cytoplasm</keyword>
<dbReference type="Pfam" id="PF04079">
    <property type="entry name" value="SMC_ScpB"/>
    <property type="match status" value="1"/>
</dbReference>
<dbReference type="InterPro" id="IPR036388">
    <property type="entry name" value="WH-like_DNA-bd_sf"/>
</dbReference>
<evidence type="ECO:0000256" key="1">
    <source>
        <dbReference type="ARBA" id="ARBA00022490"/>
    </source>
</evidence>
<dbReference type="GO" id="GO:0051301">
    <property type="term" value="P:cell division"/>
    <property type="evidence" value="ECO:0007669"/>
    <property type="project" value="UniProtKB-KW"/>
</dbReference>
<dbReference type="Gene3D" id="1.10.10.10">
    <property type="entry name" value="Winged helix-like DNA-binding domain superfamily/Winged helix DNA-binding domain"/>
    <property type="match status" value="2"/>
</dbReference>
<gene>
    <name evidence="5" type="ORF">A3G54_02225</name>
</gene>